<comment type="caution">
    <text evidence="2">The sequence shown here is derived from an EMBL/GenBank/DDBJ whole genome shotgun (WGS) entry which is preliminary data.</text>
</comment>
<name>A0A7W6E2N7_9RHOB</name>
<dbReference type="InterPro" id="IPR013766">
    <property type="entry name" value="Thioredoxin_domain"/>
</dbReference>
<evidence type="ECO:0000259" key="1">
    <source>
        <dbReference type="PROSITE" id="PS51352"/>
    </source>
</evidence>
<dbReference type="RefSeq" id="WP_184563930.1">
    <property type="nucleotide sequence ID" value="NZ_JACIEI010000003.1"/>
</dbReference>
<dbReference type="InterPro" id="IPR036249">
    <property type="entry name" value="Thioredoxin-like_sf"/>
</dbReference>
<evidence type="ECO:0000313" key="2">
    <source>
        <dbReference type="EMBL" id="MBB3993638.1"/>
    </source>
</evidence>
<gene>
    <name evidence="2" type="ORF">GGR95_001269</name>
</gene>
<dbReference type="CDD" id="cd02970">
    <property type="entry name" value="PRX_like2"/>
    <property type="match status" value="1"/>
</dbReference>
<dbReference type="Pfam" id="PF00578">
    <property type="entry name" value="AhpC-TSA"/>
    <property type="match status" value="1"/>
</dbReference>
<dbReference type="EMBL" id="JACIEI010000003">
    <property type="protein sequence ID" value="MBB3993638.1"/>
    <property type="molecule type" value="Genomic_DNA"/>
</dbReference>
<evidence type="ECO:0000313" key="3">
    <source>
        <dbReference type="Proteomes" id="UP000530268"/>
    </source>
</evidence>
<dbReference type="Proteomes" id="UP000530268">
    <property type="component" value="Unassembled WGS sequence"/>
</dbReference>
<feature type="domain" description="Thioredoxin" evidence="1">
    <location>
        <begin position="4"/>
        <end position="163"/>
    </location>
</feature>
<keyword evidence="3" id="KW-1185">Reference proteome</keyword>
<dbReference type="GO" id="GO:0016209">
    <property type="term" value="F:antioxidant activity"/>
    <property type="evidence" value="ECO:0007669"/>
    <property type="project" value="InterPro"/>
</dbReference>
<dbReference type="GO" id="GO:0016491">
    <property type="term" value="F:oxidoreductase activity"/>
    <property type="evidence" value="ECO:0007669"/>
    <property type="project" value="InterPro"/>
</dbReference>
<reference evidence="2 3" key="1">
    <citation type="submission" date="2020-08" db="EMBL/GenBank/DDBJ databases">
        <title>Genomic Encyclopedia of Type Strains, Phase IV (KMG-IV): sequencing the most valuable type-strain genomes for metagenomic binning, comparative biology and taxonomic classification.</title>
        <authorList>
            <person name="Goeker M."/>
        </authorList>
    </citation>
    <scope>NUCLEOTIDE SEQUENCE [LARGE SCALE GENOMIC DNA]</scope>
    <source>
        <strain evidence="2 3">DSM 102234</strain>
    </source>
</reference>
<accession>A0A7W6E2N7</accession>
<protein>
    <submittedName>
        <fullName evidence="2">Peroxiredoxin</fullName>
    </submittedName>
</protein>
<dbReference type="Gene3D" id="3.40.30.10">
    <property type="entry name" value="Glutaredoxin"/>
    <property type="match status" value="1"/>
</dbReference>
<dbReference type="AlphaFoldDB" id="A0A7W6E2N7"/>
<dbReference type="SUPFAM" id="SSF52833">
    <property type="entry name" value="Thioredoxin-like"/>
    <property type="match status" value="1"/>
</dbReference>
<dbReference type="InterPro" id="IPR000866">
    <property type="entry name" value="AhpC/TSA"/>
</dbReference>
<organism evidence="2 3">
    <name type="scientific">Sulfitobacter undariae</name>
    <dbReference type="NCBI Taxonomy" id="1563671"/>
    <lineage>
        <taxon>Bacteria</taxon>
        <taxon>Pseudomonadati</taxon>
        <taxon>Pseudomonadota</taxon>
        <taxon>Alphaproteobacteria</taxon>
        <taxon>Rhodobacterales</taxon>
        <taxon>Roseobacteraceae</taxon>
        <taxon>Sulfitobacter</taxon>
    </lineage>
</organism>
<dbReference type="PROSITE" id="PS51352">
    <property type="entry name" value="THIOREDOXIN_2"/>
    <property type="match status" value="1"/>
</dbReference>
<sequence>MTALRAGSPFPKTDVDQLGGGTLTLGAPRGGHDWQLVVVYRGLHCPICKNYLAKLQELEAEFNSHGVDVVTVSGDPEEKARSFADEKELTLAVGYDLSVAQMKTLGLYVSDPRSEKETDRPFAEPGLFVVNAEGNIQIIDVSNAPFARPELQGIANGIKFIRSNDYPIRGTHEA</sequence>
<proteinExistence type="predicted"/>